<dbReference type="STRING" id="7238.B4I8G5"/>
<comment type="similarity">
    <text evidence="6">Belongs to the insect chemoreceptor superfamily. Gustatory receptor (GR) family.</text>
</comment>
<evidence type="ECO:0000313" key="8">
    <source>
        <dbReference type="Proteomes" id="UP000001292"/>
    </source>
</evidence>
<dbReference type="GO" id="GO:0050909">
    <property type="term" value="P:sensory perception of taste"/>
    <property type="evidence" value="ECO:0007669"/>
    <property type="project" value="InterPro"/>
</dbReference>
<feature type="transmembrane region" description="Helical" evidence="6">
    <location>
        <begin position="179"/>
        <end position="203"/>
    </location>
</feature>
<dbReference type="Proteomes" id="UP000001292">
    <property type="component" value="Unassembled WGS sequence"/>
</dbReference>
<name>B4I8G5_DROSE</name>
<organism evidence="8">
    <name type="scientific">Drosophila sechellia</name>
    <name type="common">Fruit fly</name>
    <dbReference type="NCBI Taxonomy" id="7238"/>
    <lineage>
        <taxon>Eukaryota</taxon>
        <taxon>Metazoa</taxon>
        <taxon>Ecdysozoa</taxon>
        <taxon>Arthropoda</taxon>
        <taxon>Hexapoda</taxon>
        <taxon>Insecta</taxon>
        <taxon>Pterygota</taxon>
        <taxon>Neoptera</taxon>
        <taxon>Endopterygota</taxon>
        <taxon>Diptera</taxon>
        <taxon>Brachycera</taxon>
        <taxon>Muscomorpha</taxon>
        <taxon>Ephydroidea</taxon>
        <taxon>Drosophilidae</taxon>
        <taxon>Drosophila</taxon>
        <taxon>Sophophora</taxon>
    </lineage>
</organism>
<comment type="subcellular location">
    <subcellularLocation>
        <location evidence="1 6">Cell membrane</location>
        <topology evidence="1 6">Multi-pass membrane protein</topology>
    </subcellularLocation>
</comment>
<reference evidence="7 8" key="1">
    <citation type="journal article" date="2007" name="Nature">
        <title>Evolution of genes and genomes on the Drosophila phylogeny.</title>
        <authorList>
            <consortium name="Drosophila 12 Genomes Consortium"/>
            <person name="Clark A.G."/>
            <person name="Eisen M.B."/>
            <person name="Smith D.R."/>
            <person name="Bergman C.M."/>
            <person name="Oliver B."/>
            <person name="Markow T.A."/>
            <person name="Kaufman T.C."/>
            <person name="Kellis M."/>
            <person name="Gelbart W."/>
            <person name="Iyer V.N."/>
            <person name="Pollard D.A."/>
            <person name="Sackton T.B."/>
            <person name="Larracuente A.M."/>
            <person name="Singh N.D."/>
            <person name="Abad J.P."/>
            <person name="Abt D.N."/>
            <person name="Adryan B."/>
            <person name="Aguade M."/>
            <person name="Akashi H."/>
            <person name="Anderson W.W."/>
            <person name="Aquadro C.F."/>
            <person name="Ardell D.H."/>
            <person name="Arguello R."/>
            <person name="Artieri C.G."/>
            <person name="Barbash D.A."/>
            <person name="Barker D."/>
            <person name="Barsanti P."/>
            <person name="Batterham P."/>
            <person name="Batzoglou S."/>
            <person name="Begun D."/>
            <person name="Bhutkar A."/>
            <person name="Blanco E."/>
            <person name="Bosak S.A."/>
            <person name="Bradley R.K."/>
            <person name="Brand A.D."/>
            <person name="Brent M.R."/>
            <person name="Brooks A.N."/>
            <person name="Brown R.H."/>
            <person name="Butlin R.K."/>
            <person name="Caggese C."/>
            <person name="Calvi B.R."/>
            <person name="Bernardo de Carvalho A."/>
            <person name="Caspi A."/>
            <person name="Castrezana S."/>
            <person name="Celniker S.E."/>
            <person name="Chang J.L."/>
            <person name="Chapple C."/>
            <person name="Chatterji S."/>
            <person name="Chinwalla A."/>
            <person name="Civetta A."/>
            <person name="Clifton S.W."/>
            <person name="Comeron J.M."/>
            <person name="Costello J.C."/>
            <person name="Coyne J.A."/>
            <person name="Daub J."/>
            <person name="David R.G."/>
            <person name="Delcher A.L."/>
            <person name="Delehaunty K."/>
            <person name="Do C.B."/>
            <person name="Ebling H."/>
            <person name="Edwards K."/>
            <person name="Eickbush T."/>
            <person name="Evans J.D."/>
            <person name="Filipski A."/>
            <person name="Findeiss S."/>
            <person name="Freyhult E."/>
            <person name="Fulton L."/>
            <person name="Fulton R."/>
            <person name="Garcia A.C."/>
            <person name="Gardiner A."/>
            <person name="Garfield D.A."/>
            <person name="Garvin B.E."/>
            <person name="Gibson G."/>
            <person name="Gilbert D."/>
            <person name="Gnerre S."/>
            <person name="Godfrey J."/>
            <person name="Good R."/>
            <person name="Gotea V."/>
            <person name="Gravely B."/>
            <person name="Greenberg A.J."/>
            <person name="Griffiths-Jones S."/>
            <person name="Gross S."/>
            <person name="Guigo R."/>
            <person name="Gustafson E.A."/>
            <person name="Haerty W."/>
            <person name="Hahn M.W."/>
            <person name="Halligan D.L."/>
            <person name="Halpern A.L."/>
            <person name="Halter G.M."/>
            <person name="Han M.V."/>
            <person name="Heger A."/>
            <person name="Hillier L."/>
            <person name="Hinrichs A.S."/>
            <person name="Holmes I."/>
            <person name="Hoskins R.A."/>
            <person name="Hubisz M.J."/>
            <person name="Hultmark D."/>
            <person name="Huntley M.A."/>
            <person name="Jaffe D.B."/>
            <person name="Jagadeeshan S."/>
            <person name="Jeck W.R."/>
            <person name="Johnson J."/>
            <person name="Jones C.D."/>
            <person name="Jordan W.C."/>
            <person name="Karpen G.H."/>
            <person name="Kataoka E."/>
            <person name="Keightley P.D."/>
            <person name="Kheradpour P."/>
            <person name="Kirkness E.F."/>
            <person name="Koerich L.B."/>
            <person name="Kristiansen K."/>
            <person name="Kudrna D."/>
            <person name="Kulathinal R.J."/>
            <person name="Kumar S."/>
            <person name="Kwok R."/>
            <person name="Lander E."/>
            <person name="Langley C.H."/>
            <person name="Lapoint R."/>
            <person name="Lazzaro B.P."/>
            <person name="Lee S.J."/>
            <person name="Levesque L."/>
            <person name="Li R."/>
            <person name="Lin C.F."/>
            <person name="Lin M.F."/>
            <person name="Lindblad-Toh K."/>
            <person name="Llopart A."/>
            <person name="Long M."/>
            <person name="Low L."/>
            <person name="Lozovsky E."/>
            <person name="Lu J."/>
            <person name="Luo M."/>
            <person name="Machado C.A."/>
            <person name="Makalowski W."/>
            <person name="Marzo M."/>
            <person name="Matsuda M."/>
            <person name="Matzkin L."/>
            <person name="McAllister B."/>
            <person name="McBride C.S."/>
            <person name="McKernan B."/>
            <person name="McKernan K."/>
            <person name="Mendez-Lago M."/>
            <person name="Minx P."/>
            <person name="Mollenhauer M.U."/>
            <person name="Montooth K."/>
            <person name="Mount S.M."/>
            <person name="Mu X."/>
            <person name="Myers E."/>
            <person name="Negre B."/>
            <person name="Newfeld S."/>
            <person name="Nielsen R."/>
            <person name="Noor M.A."/>
            <person name="O'Grady P."/>
            <person name="Pachter L."/>
            <person name="Papaceit M."/>
            <person name="Parisi M.J."/>
            <person name="Parisi M."/>
            <person name="Parts L."/>
            <person name="Pedersen J.S."/>
            <person name="Pesole G."/>
            <person name="Phillippy A.M."/>
            <person name="Ponting C.P."/>
            <person name="Pop M."/>
            <person name="Porcelli D."/>
            <person name="Powell J.R."/>
            <person name="Prohaska S."/>
            <person name="Pruitt K."/>
            <person name="Puig M."/>
            <person name="Quesneville H."/>
            <person name="Ram K.R."/>
            <person name="Rand D."/>
            <person name="Rasmussen M.D."/>
            <person name="Reed L.K."/>
            <person name="Reenan R."/>
            <person name="Reily A."/>
            <person name="Remington K.A."/>
            <person name="Rieger T.T."/>
            <person name="Ritchie M.G."/>
            <person name="Robin C."/>
            <person name="Rogers Y.H."/>
            <person name="Rohde C."/>
            <person name="Rozas J."/>
            <person name="Rubenfield M.J."/>
            <person name="Ruiz A."/>
            <person name="Russo S."/>
            <person name="Salzberg S.L."/>
            <person name="Sanchez-Gracia A."/>
            <person name="Saranga D.J."/>
            <person name="Sato H."/>
            <person name="Schaeffer S.W."/>
            <person name="Schatz M.C."/>
            <person name="Schlenke T."/>
            <person name="Schwartz R."/>
            <person name="Segarra C."/>
            <person name="Singh R.S."/>
            <person name="Sirot L."/>
            <person name="Sirota M."/>
            <person name="Sisneros N.B."/>
            <person name="Smith C.D."/>
            <person name="Smith T.F."/>
            <person name="Spieth J."/>
            <person name="Stage D.E."/>
            <person name="Stark A."/>
            <person name="Stephan W."/>
            <person name="Strausberg R.L."/>
            <person name="Strempel S."/>
            <person name="Sturgill D."/>
            <person name="Sutton G."/>
            <person name="Sutton G.G."/>
            <person name="Tao W."/>
            <person name="Teichmann S."/>
            <person name="Tobari Y.N."/>
            <person name="Tomimura Y."/>
            <person name="Tsolas J.M."/>
            <person name="Valente V.L."/>
            <person name="Venter E."/>
            <person name="Venter J.C."/>
            <person name="Vicario S."/>
            <person name="Vieira F.G."/>
            <person name="Vilella A.J."/>
            <person name="Villasante A."/>
            <person name="Walenz B."/>
            <person name="Wang J."/>
            <person name="Wasserman M."/>
            <person name="Watts T."/>
            <person name="Wilson D."/>
            <person name="Wilson R.K."/>
            <person name="Wing R.A."/>
            <person name="Wolfner M.F."/>
            <person name="Wong A."/>
            <person name="Wong G.K."/>
            <person name="Wu C.I."/>
            <person name="Wu G."/>
            <person name="Yamamoto D."/>
            <person name="Yang H.P."/>
            <person name="Yang S.P."/>
            <person name="Yorke J.A."/>
            <person name="Yoshida K."/>
            <person name="Zdobnov E."/>
            <person name="Zhang P."/>
            <person name="Zhang Y."/>
            <person name="Zimin A.V."/>
            <person name="Baldwin J."/>
            <person name="Abdouelleil A."/>
            <person name="Abdulkadir J."/>
            <person name="Abebe A."/>
            <person name="Abera B."/>
            <person name="Abreu J."/>
            <person name="Acer S.C."/>
            <person name="Aftuck L."/>
            <person name="Alexander A."/>
            <person name="An P."/>
            <person name="Anderson E."/>
            <person name="Anderson S."/>
            <person name="Arachi H."/>
            <person name="Azer M."/>
            <person name="Bachantsang P."/>
            <person name="Barry A."/>
            <person name="Bayul T."/>
            <person name="Berlin A."/>
            <person name="Bessette D."/>
            <person name="Bloom T."/>
            <person name="Blye J."/>
            <person name="Boguslavskiy L."/>
            <person name="Bonnet C."/>
            <person name="Boukhgalter B."/>
            <person name="Bourzgui I."/>
            <person name="Brown A."/>
            <person name="Cahill P."/>
            <person name="Channer S."/>
            <person name="Cheshatsang Y."/>
            <person name="Chuda L."/>
            <person name="Citroen M."/>
            <person name="Collymore A."/>
            <person name="Cooke P."/>
            <person name="Costello M."/>
            <person name="D'Aco K."/>
            <person name="Daza R."/>
            <person name="De Haan G."/>
            <person name="DeGray S."/>
            <person name="DeMaso C."/>
            <person name="Dhargay N."/>
            <person name="Dooley K."/>
            <person name="Dooley E."/>
            <person name="Doricent M."/>
            <person name="Dorje P."/>
            <person name="Dorjee K."/>
            <person name="Dupes A."/>
            <person name="Elong R."/>
            <person name="Falk J."/>
            <person name="Farina A."/>
            <person name="Faro S."/>
            <person name="Ferguson D."/>
            <person name="Fisher S."/>
            <person name="Foley C.D."/>
            <person name="Franke A."/>
            <person name="Friedrich D."/>
            <person name="Gadbois L."/>
            <person name="Gearin G."/>
            <person name="Gearin C.R."/>
            <person name="Giannoukos G."/>
            <person name="Goode T."/>
            <person name="Graham J."/>
            <person name="Grandbois E."/>
            <person name="Grewal S."/>
            <person name="Gyaltsen K."/>
            <person name="Hafez N."/>
            <person name="Hagos B."/>
            <person name="Hall J."/>
            <person name="Henson C."/>
            <person name="Hollinger A."/>
            <person name="Honan T."/>
            <person name="Huard M.D."/>
            <person name="Hughes L."/>
            <person name="Hurhula B."/>
            <person name="Husby M.E."/>
            <person name="Kamat A."/>
            <person name="Kanga B."/>
            <person name="Kashin S."/>
            <person name="Khazanovich D."/>
            <person name="Kisner P."/>
            <person name="Lance K."/>
            <person name="Lara M."/>
            <person name="Lee W."/>
            <person name="Lennon N."/>
            <person name="Letendre F."/>
            <person name="LeVine R."/>
            <person name="Lipovsky A."/>
            <person name="Liu X."/>
            <person name="Liu J."/>
            <person name="Liu S."/>
            <person name="Lokyitsang T."/>
            <person name="Lokyitsang Y."/>
            <person name="Lubonja R."/>
            <person name="Lui A."/>
            <person name="MacDonald P."/>
            <person name="Magnisalis V."/>
            <person name="Maru K."/>
            <person name="Matthews C."/>
            <person name="McCusker W."/>
            <person name="McDonough S."/>
            <person name="Mehta T."/>
            <person name="Meldrim J."/>
            <person name="Meneus L."/>
            <person name="Mihai O."/>
            <person name="Mihalev A."/>
            <person name="Mihova T."/>
            <person name="Mittelman R."/>
            <person name="Mlenga V."/>
            <person name="Montmayeur A."/>
            <person name="Mulrain L."/>
            <person name="Navidi A."/>
            <person name="Naylor J."/>
            <person name="Negash T."/>
            <person name="Nguyen T."/>
            <person name="Nguyen N."/>
            <person name="Nicol R."/>
            <person name="Norbu C."/>
            <person name="Norbu N."/>
            <person name="Novod N."/>
            <person name="O'Neill B."/>
            <person name="Osman S."/>
            <person name="Markiewicz E."/>
            <person name="Oyono O.L."/>
            <person name="Patti C."/>
            <person name="Phunkhang P."/>
            <person name="Pierre F."/>
            <person name="Priest M."/>
            <person name="Raghuraman S."/>
            <person name="Rege F."/>
            <person name="Reyes R."/>
            <person name="Rise C."/>
            <person name="Rogov P."/>
            <person name="Ross K."/>
            <person name="Ryan E."/>
            <person name="Settipalli S."/>
            <person name="Shea T."/>
            <person name="Sherpa N."/>
            <person name="Shi L."/>
            <person name="Shih D."/>
            <person name="Sparrow T."/>
            <person name="Spaulding J."/>
            <person name="Stalker J."/>
            <person name="Stange-Thomann N."/>
            <person name="Stavropoulos S."/>
            <person name="Stone C."/>
            <person name="Strader C."/>
            <person name="Tesfaye S."/>
            <person name="Thomson T."/>
            <person name="Thoulutsang Y."/>
            <person name="Thoulutsang D."/>
            <person name="Topham K."/>
            <person name="Topping I."/>
            <person name="Tsamla T."/>
            <person name="Vassiliev H."/>
            <person name="Vo A."/>
            <person name="Wangchuk T."/>
            <person name="Wangdi T."/>
            <person name="Weiand M."/>
            <person name="Wilkinson J."/>
            <person name="Wilson A."/>
            <person name="Yadav S."/>
            <person name="Young G."/>
            <person name="Yu Q."/>
            <person name="Zembek L."/>
            <person name="Zhong D."/>
            <person name="Zimmer A."/>
            <person name="Zwirko Z."/>
            <person name="Jaffe D.B."/>
            <person name="Alvarez P."/>
            <person name="Brockman W."/>
            <person name="Butler J."/>
            <person name="Chin C."/>
            <person name="Gnerre S."/>
            <person name="Grabherr M."/>
            <person name="Kleber M."/>
            <person name="Mauceli E."/>
            <person name="MacCallum I."/>
        </authorList>
    </citation>
    <scope>NUCLEOTIDE SEQUENCE [LARGE SCALE GENOMIC DNA]</scope>
    <source>
        <strain evidence="8">Rob3c / Tucson 14021-0248.25</strain>
    </source>
</reference>
<proteinExistence type="inferred from homology"/>
<dbReference type="GO" id="GO:0007165">
    <property type="term" value="P:signal transduction"/>
    <property type="evidence" value="ECO:0007669"/>
    <property type="project" value="UniProtKB-KW"/>
</dbReference>
<dbReference type="Pfam" id="PF08395">
    <property type="entry name" value="7tm_7"/>
    <property type="match status" value="2"/>
</dbReference>
<dbReference type="HOGENOM" id="CLU_043996_0_0_1"/>
<dbReference type="EMBL" id="CH480824">
    <property type="protein sequence ID" value="EDW56890.1"/>
    <property type="molecule type" value="Genomic_DNA"/>
</dbReference>
<comment type="function">
    <text evidence="6">Gustatory receptor which mediates acceptance or avoidance behavior, depending on its substrates.</text>
</comment>
<feature type="transmembrane region" description="Helical" evidence="6">
    <location>
        <begin position="102"/>
        <end position="122"/>
    </location>
</feature>
<evidence type="ECO:0000256" key="1">
    <source>
        <dbReference type="ARBA" id="ARBA00004651"/>
    </source>
</evidence>
<keyword evidence="2 6" id="KW-1003">Cell membrane</keyword>
<feature type="transmembrane region" description="Helical" evidence="6">
    <location>
        <begin position="344"/>
        <end position="370"/>
    </location>
</feature>
<evidence type="ECO:0000256" key="5">
    <source>
        <dbReference type="ARBA" id="ARBA00023136"/>
    </source>
</evidence>
<dbReference type="InterPro" id="IPR013604">
    <property type="entry name" value="7TM_chemorcpt"/>
</dbReference>
<protein>
    <recommendedName>
        <fullName evidence="6">Gustatory receptor</fullName>
    </recommendedName>
</protein>
<dbReference type="PhylomeDB" id="B4I8G5"/>
<accession>B4I8G5</accession>
<evidence type="ECO:0000313" key="7">
    <source>
        <dbReference type="EMBL" id="EDW56890.1"/>
    </source>
</evidence>
<gene>
    <name evidence="7" type="primary">Dsec\GM15986</name>
    <name evidence="7" type="ORF">Dsec_GM15986</name>
</gene>
<sequence length="462" mass="54076">MIGGVFLHFLYFWNIRRGYEFINLRIEDLLPALKPLTTRQVREIHHLWALHAHLERISMRLKRSCGLQLLAMRLDYFLHCIILCFVVIAIPQRVSPPNAATYFLSFICCVRSLEIFIIDYLLETMSTYHSKPMDAVIEGRMSKELGAFIIYGRSMELNLKLCGMYLPNRTSFLHMAEGILCHFMLLVQFLLIFIANIVTLIMLPIVMWQVRLVFQQKRSYPQLILITNNVREAVSFLVILYTVQSRGFRDTAFKEMQPLLLTLFREEKRCGFKGIGGYQQYSGNGARGFDCVNRRLDQIVKSKSPRNHRELQHLWLLHACLTKTALNINKIYAPQMLASRFDHFVVGVIQAYWGAVFTFDLTTPFFWVVYGSVQYYVRSLDYYLIDNMCDVAVEYHDSAKHSWSEVRWTKEISSYVIYSNSSKLHLWSCGLFQANRSMWFAMVSSVLYYILVLLQFHLVMGK</sequence>
<comment type="caution">
    <text evidence="6">Lacks conserved residue(s) required for the propagation of feature annotation.</text>
</comment>
<feature type="transmembrane region" description="Helical" evidence="6">
    <location>
        <begin position="69"/>
        <end position="90"/>
    </location>
</feature>
<keyword evidence="6" id="KW-0675">Receptor</keyword>
<keyword evidence="6" id="KW-0807">Transducer</keyword>
<evidence type="ECO:0000256" key="3">
    <source>
        <dbReference type="ARBA" id="ARBA00022692"/>
    </source>
</evidence>
<evidence type="ECO:0000256" key="2">
    <source>
        <dbReference type="ARBA" id="ARBA00022475"/>
    </source>
</evidence>
<keyword evidence="5 6" id="KW-0472">Membrane</keyword>
<evidence type="ECO:0000256" key="6">
    <source>
        <dbReference type="RuleBase" id="RU363108"/>
    </source>
</evidence>
<keyword evidence="4 6" id="KW-1133">Transmembrane helix</keyword>
<dbReference type="AlphaFoldDB" id="B4I8G5"/>
<feature type="transmembrane region" description="Helical" evidence="6">
    <location>
        <begin position="438"/>
        <end position="459"/>
    </location>
</feature>
<keyword evidence="8" id="KW-1185">Reference proteome</keyword>
<keyword evidence="3 6" id="KW-0812">Transmembrane</keyword>
<evidence type="ECO:0000256" key="4">
    <source>
        <dbReference type="ARBA" id="ARBA00022989"/>
    </source>
</evidence>
<dbReference type="GO" id="GO:0005886">
    <property type="term" value="C:plasma membrane"/>
    <property type="evidence" value="ECO:0007669"/>
    <property type="project" value="UniProtKB-SubCell"/>
</dbReference>